<dbReference type="Proteomes" id="UP001069090">
    <property type="component" value="Unassembled WGS sequence"/>
</dbReference>
<gene>
    <name evidence="1" type="ORF">O0V09_14765</name>
</gene>
<sequence length="105" mass="12360">MEQLSLMDLLEALENDTKFEGDLEKILTDEDIPYLRENLLIESVKSAFGESRGGQKRKPSDEAWEWIISEDRELPFSFNQCCLACGVDPDKMLDWLRYYKRKFMS</sequence>
<dbReference type="GeneID" id="23448000"/>
<organism evidence="1 2">
    <name type="scientific">Dasania phycosphaerae</name>
    <dbReference type="NCBI Taxonomy" id="2950436"/>
    <lineage>
        <taxon>Bacteria</taxon>
        <taxon>Pseudomonadati</taxon>
        <taxon>Pseudomonadota</taxon>
        <taxon>Gammaproteobacteria</taxon>
        <taxon>Cellvibrionales</taxon>
        <taxon>Spongiibacteraceae</taxon>
        <taxon>Dasania</taxon>
    </lineage>
</organism>
<reference evidence="1 2" key="1">
    <citation type="submission" date="2022-12" db="EMBL/GenBank/DDBJ databases">
        <title>Dasania phycosphaerae sp. nov., isolated from particulate material of the south coast of Korea.</title>
        <authorList>
            <person name="Jiang Y."/>
        </authorList>
    </citation>
    <scope>NUCLEOTIDE SEQUENCE [LARGE SCALE GENOMIC DNA]</scope>
    <source>
        <strain evidence="1 2">GY-19</strain>
    </source>
</reference>
<dbReference type="EMBL" id="JAPTGG010000013">
    <property type="protein sequence ID" value="MCZ0866471.1"/>
    <property type="molecule type" value="Genomic_DNA"/>
</dbReference>
<dbReference type="AlphaFoldDB" id="A0A9J6RQR0"/>
<keyword evidence="2" id="KW-1185">Reference proteome</keyword>
<accession>A0A9J6RQR0</accession>
<proteinExistence type="predicted"/>
<protein>
    <submittedName>
        <fullName evidence="1">Uncharacterized protein</fullName>
    </submittedName>
</protein>
<name>A0A9J6RQR0_9GAMM</name>
<dbReference type="RefSeq" id="WP_004748863.1">
    <property type="nucleotide sequence ID" value="NZ_JAPTGG010000013.1"/>
</dbReference>
<evidence type="ECO:0000313" key="2">
    <source>
        <dbReference type="Proteomes" id="UP001069090"/>
    </source>
</evidence>
<comment type="caution">
    <text evidence="1">The sequence shown here is derived from an EMBL/GenBank/DDBJ whole genome shotgun (WGS) entry which is preliminary data.</text>
</comment>
<evidence type="ECO:0000313" key="1">
    <source>
        <dbReference type="EMBL" id="MCZ0866471.1"/>
    </source>
</evidence>